<organism evidence="3">
    <name type="scientific">Darwinula stevensoni</name>
    <dbReference type="NCBI Taxonomy" id="69355"/>
    <lineage>
        <taxon>Eukaryota</taxon>
        <taxon>Metazoa</taxon>
        <taxon>Ecdysozoa</taxon>
        <taxon>Arthropoda</taxon>
        <taxon>Crustacea</taxon>
        <taxon>Oligostraca</taxon>
        <taxon>Ostracoda</taxon>
        <taxon>Podocopa</taxon>
        <taxon>Podocopida</taxon>
        <taxon>Darwinulocopina</taxon>
        <taxon>Darwinuloidea</taxon>
        <taxon>Darwinulidae</taxon>
        <taxon>Darwinula</taxon>
    </lineage>
</organism>
<dbReference type="PROSITE" id="PS50097">
    <property type="entry name" value="BTB"/>
    <property type="match status" value="1"/>
</dbReference>
<reference evidence="3" key="1">
    <citation type="submission" date="2020-11" db="EMBL/GenBank/DDBJ databases">
        <authorList>
            <person name="Tran Van P."/>
        </authorList>
    </citation>
    <scope>NUCLEOTIDE SEQUENCE</scope>
</reference>
<evidence type="ECO:0000256" key="1">
    <source>
        <dbReference type="SAM" id="MobiDB-lite"/>
    </source>
</evidence>
<feature type="domain" description="BTB" evidence="2">
    <location>
        <begin position="24"/>
        <end position="56"/>
    </location>
</feature>
<gene>
    <name evidence="3" type="ORF">DSTB1V02_LOCUS7187</name>
</gene>
<evidence type="ECO:0000313" key="3">
    <source>
        <dbReference type="EMBL" id="CAD7247354.1"/>
    </source>
</evidence>
<proteinExistence type="predicted"/>
<dbReference type="AlphaFoldDB" id="A0A7R8XB83"/>
<feature type="compositionally biased region" description="Basic and acidic residues" evidence="1">
    <location>
        <begin position="129"/>
        <end position="138"/>
    </location>
</feature>
<dbReference type="OrthoDB" id="684045at2759"/>
<dbReference type="Pfam" id="PF00651">
    <property type="entry name" value="BTB"/>
    <property type="match status" value="1"/>
</dbReference>
<evidence type="ECO:0000313" key="4">
    <source>
        <dbReference type="Proteomes" id="UP000677054"/>
    </source>
</evidence>
<dbReference type="InterPro" id="IPR000210">
    <property type="entry name" value="BTB/POZ_dom"/>
</dbReference>
<protein>
    <recommendedName>
        <fullName evidence="2">BTB domain-containing protein</fullName>
    </recommendedName>
</protein>
<dbReference type="EMBL" id="CAJPEV010001429">
    <property type="protein sequence ID" value="CAG0892593.1"/>
    <property type="molecule type" value="Genomic_DNA"/>
</dbReference>
<name>A0A7R8XB83_9CRUS</name>
<dbReference type="SUPFAM" id="SSF54695">
    <property type="entry name" value="POZ domain"/>
    <property type="match status" value="1"/>
</dbReference>
<sequence length="243" mass="27235">MERRVVGSTKKRLVRPRCLVHSLADITLLSRDGKEFPCHKCILMARSEYFRVMFDSTWLEPVPFLFHSERYRRLQSLERCSKDALEGLAACYRSKLLSASSGSSTDPAKASDDARPTSSVDEASGKATSDGKELYEESKDGIREDKYASELLFEEGVIWEEGATPLSERAEAGGYGERDSPWPIQQLDASSIPCGMPEIVEESSSESDFGPYYHGSDYMGYFVSQTIFLISGENRMEAHLHNC</sequence>
<evidence type="ECO:0000259" key="2">
    <source>
        <dbReference type="PROSITE" id="PS50097"/>
    </source>
</evidence>
<dbReference type="Proteomes" id="UP000677054">
    <property type="component" value="Unassembled WGS sequence"/>
</dbReference>
<accession>A0A7R8XB83</accession>
<dbReference type="EMBL" id="LR900946">
    <property type="protein sequence ID" value="CAD7247354.1"/>
    <property type="molecule type" value="Genomic_DNA"/>
</dbReference>
<dbReference type="Gene3D" id="3.30.710.10">
    <property type="entry name" value="Potassium Channel Kv1.1, Chain A"/>
    <property type="match status" value="1"/>
</dbReference>
<dbReference type="InterPro" id="IPR011333">
    <property type="entry name" value="SKP1/BTB/POZ_sf"/>
</dbReference>
<keyword evidence="4" id="KW-1185">Reference proteome</keyword>
<feature type="region of interest" description="Disordered" evidence="1">
    <location>
        <begin position="99"/>
        <end position="138"/>
    </location>
</feature>